<evidence type="ECO:0000259" key="1">
    <source>
        <dbReference type="Pfam" id="PF01636"/>
    </source>
</evidence>
<keyword evidence="2" id="KW-0808">Transferase</keyword>
<dbReference type="SUPFAM" id="SSF56112">
    <property type="entry name" value="Protein kinase-like (PK-like)"/>
    <property type="match status" value="1"/>
</dbReference>
<sequence length="310" mass="32563">MIAQANPPPTGRVAWHDLPAAVRRTIIAAAGADVVASDLAATGFSPGFAGVLHLAGGGRLFVKAGDGTTNAETFRLHTREAEIARALPAGVAPALRWSLVQDGWVVLAFDAVDGRHPGNPWSDADLARILAGHAALAAHAAPPVLEPIGPRLRELFVGWSRLRAGGDARVPAWAAAHVGEFSRWERGCVADDAGGDAIVHMDLRSDNVLLDGDTVHVLDWPHAGRGAPWVDAVFFAPTVSLEGGPAAAEVFARSPLAAGADPDAVRRLVAAWAGWMLWSSGRPHPPGIPHLRAFQGAQATVTLEWLRQLL</sequence>
<evidence type="ECO:0000313" key="3">
    <source>
        <dbReference type="Proteomes" id="UP000325516"/>
    </source>
</evidence>
<reference evidence="3" key="1">
    <citation type="submission" date="2019-09" db="EMBL/GenBank/DDBJ databases">
        <title>Mumia zhuanghuii sp. nov. isolated from the intestinal contents of plateau pika (Ochotona curzoniae) in the Qinghai-Tibet plateau of China.</title>
        <authorList>
            <person name="Tian Z."/>
        </authorList>
    </citation>
    <scope>NUCLEOTIDE SEQUENCE [LARGE SCALE GENOMIC DNA]</scope>
    <source>
        <strain evidence="3">L-031</strain>
    </source>
</reference>
<dbReference type="Proteomes" id="UP000325516">
    <property type="component" value="Chromosome"/>
</dbReference>
<dbReference type="Pfam" id="PF01636">
    <property type="entry name" value="APH"/>
    <property type="match status" value="1"/>
</dbReference>
<dbReference type="GO" id="GO:0016740">
    <property type="term" value="F:transferase activity"/>
    <property type="evidence" value="ECO:0007669"/>
    <property type="project" value="UniProtKB-KW"/>
</dbReference>
<dbReference type="EMBL" id="CP044232">
    <property type="protein sequence ID" value="QEW03147.1"/>
    <property type="molecule type" value="Genomic_DNA"/>
</dbReference>
<accession>A0A5J6L3V8</accession>
<dbReference type="AlphaFoldDB" id="A0A5J6L3V8"/>
<dbReference type="InterPro" id="IPR002575">
    <property type="entry name" value="Aminoglycoside_PTrfase"/>
</dbReference>
<organism evidence="2 3">
    <name type="scientific">Microbacterium lushaniae</name>
    <dbReference type="NCBI Taxonomy" id="2614639"/>
    <lineage>
        <taxon>Bacteria</taxon>
        <taxon>Bacillati</taxon>
        <taxon>Actinomycetota</taxon>
        <taxon>Actinomycetes</taxon>
        <taxon>Micrococcales</taxon>
        <taxon>Microbacteriaceae</taxon>
        <taxon>Microbacterium</taxon>
    </lineage>
</organism>
<protein>
    <submittedName>
        <fullName evidence="2">Phosphotransferase</fullName>
    </submittedName>
</protein>
<gene>
    <name evidence="2" type="ORF">F6J85_08525</name>
</gene>
<dbReference type="RefSeq" id="WP_150924628.1">
    <property type="nucleotide sequence ID" value="NZ_CP044232.1"/>
</dbReference>
<dbReference type="KEGG" id="mlz:F6J85_08525"/>
<name>A0A5J6L3V8_9MICO</name>
<dbReference type="Gene3D" id="3.90.1200.10">
    <property type="match status" value="1"/>
</dbReference>
<evidence type="ECO:0000313" key="2">
    <source>
        <dbReference type="EMBL" id="QEW03147.1"/>
    </source>
</evidence>
<proteinExistence type="predicted"/>
<keyword evidence="3" id="KW-1185">Reference proteome</keyword>
<dbReference type="InterPro" id="IPR011009">
    <property type="entry name" value="Kinase-like_dom_sf"/>
</dbReference>
<feature type="domain" description="Aminoglycoside phosphotransferase" evidence="1">
    <location>
        <begin position="56"/>
        <end position="266"/>
    </location>
</feature>